<protein>
    <submittedName>
        <fullName evidence="1">Uncharacterized protein</fullName>
    </submittedName>
</protein>
<name>A0A484G5K6_COLOR</name>
<reference evidence="2" key="1">
    <citation type="journal article" date="2013" name="New Phytol.">
        <title>Comparative genomic and transcriptomic analyses reveal the hemibiotrophic stage shift of Colletotrichum fungi.</title>
        <authorList>
            <person name="Gan P."/>
            <person name="Ikeda K."/>
            <person name="Irieda H."/>
            <person name="Narusaka M."/>
            <person name="O'Connell R.J."/>
            <person name="Narusaka Y."/>
            <person name="Takano Y."/>
            <person name="Kubo Y."/>
            <person name="Shirasu K."/>
        </authorList>
    </citation>
    <scope>NUCLEOTIDE SEQUENCE [LARGE SCALE GENOMIC DNA]</scope>
    <source>
        <strain evidence="2">104-T / ATCC 96160 / CBS 514.97 / LARS 414 / MAFF 240422</strain>
    </source>
</reference>
<organism evidence="1 2">
    <name type="scientific">Colletotrichum orbiculare (strain 104-T / ATCC 96160 / CBS 514.97 / LARS 414 / MAFF 240422)</name>
    <name type="common">Cucumber anthracnose fungus</name>
    <name type="synonym">Colletotrichum lagenarium</name>
    <dbReference type="NCBI Taxonomy" id="1213857"/>
    <lineage>
        <taxon>Eukaryota</taxon>
        <taxon>Fungi</taxon>
        <taxon>Dikarya</taxon>
        <taxon>Ascomycota</taxon>
        <taxon>Pezizomycotina</taxon>
        <taxon>Sordariomycetes</taxon>
        <taxon>Hypocreomycetidae</taxon>
        <taxon>Glomerellales</taxon>
        <taxon>Glomerellaceae</taxon>
        <taxon>Colletotrichum</taxon>
        <taxon>Colletotrichum orbiculare species complex</taxon>
    </lineage>
</organism>
<comment type="caution">
    <text evidence="1">The sequence shown here is derived from an EMBL/GenBank/DDBJ whole genome shotgun (WGS) entry which is preliminary data.</text>
</comment>
<accession>A0A484G5K6</accession>
<dbReference type="EMBL" id="AMCV02000001">
    <property type="protein sequence ID" value="TDZ25809.1"/>
    <property type="molecule type" value="Genomic_DNA"/>
</dbReference>
<keyword evidence="2" id="KW-1185">Reference proteome</keyword>
<gene>
    <name evidence="1" type="ORF">Cob_v000636</name>
</gene>
<dbReference type="Proteomes" id="UP000014480">
    <property type="component" value="Unassembled WGS sequence"/>
</dbReference>
<proteinExistence type="predicted"/>
<evidence type="ECO:0000313" key="1">
    <source>
        <dbReference type="EMBL" id="TDZ25809.1"/>
    </source>
</evidence>
<evidence type="ECO:0000313" key="2">
    <source>
        <dbReference type="Proteomes" id="UP000014480"/>
    </source>
</evidence>
<dbReference type="AlphaFoldDB" id="A0A484G5K6"/>
<sequence length="75" mass="8068">MPQQQEHLNAEHDCLHIVLNATPVPVPVSVGQSPTTGRQKTNILYLYTVESASPTYAVQDMPGTTRLPGCSALPP</sequence>
<reference evidence="2" key="2">
    <citation type="journal article" date="2019" name="Mol. Plant Microbe Interact.">
        <title>Genome sequence resources for four phytopathogenic fungi from the Colletotrichum orbiculare species complex.</title>
        <authorList>
            <person name="Gan P."/>
            <person name="Tsushima A."/>
            <person name="Narusaka M."/>
            <person name="Narusaka Y."/>
            <person name="Takano Y."/>
            <person name="Kubo Y."/>
            <person name="Shirasu K."/>
        </authorList>
    </citation>
    <scope>GENOME REANNOTATION</scope>
    <source>
        <strain evidence="2">104-T / ATCC 96160 / CBS 514.97 / LARS 414 / MAFF 240422</strain>
    </source>
</reference>